<dbReference type="PANTHER" id="PTHR33336">
    <property type="entry name" value="QUINOL MONOOXYGENASE YGIN-RELATED"/>
    <property type="match status" value="1"/>
</dbReference>
<dbReference type="GO" id="GO:0004497">
    <property type="term" value="F:monooxygenase activity"/>
    <property type="evidence" value="ECO:0007669"/>
    <property type="project" value="UniProtKB-KW"/>
</dbReference>
<dbReference type="PROSITE" id="PS51725">
    <property type="entry name" value="ABM"/>
    <property type="match status" value="1"/>
</dbReference>
<evidence type="ECO:0000313" key="2">
    <source>
        <dbReference type="EMBL" id="PXX50589.1"/>
    </source>
</evidence>
<dbReference type="InterPro" id="IPR007138">
    <property type="entry name" value="ABM_dom"/>
</dbReference>
<dbReference type="PANTHER" id="PTHR33336:SF3">
    <property type="entry name" value="ABM DOMAIN-CONTAINING PROTEIN"/>
    <property type="match status" value="1"/>
</dbReference>
<accession>A0A318JQA0</accession>
<keyword evidence="2" id="KW-0503">Monooxygenase</keyword>
<reference evidence="2 3" key="1">
    <citation type="submission" date="2018-05" db="EMBL/GenBank/DDBJ databases">
        <title>Genomic Encyclopedia of Type Strains, Phase IV (KMG-IV): sequencing the most valuable type-strain genomes for metagenomic binning, comparative biology and taxonomic classification.</title>
        <authorList>
            <person name="Goeker M."/>
        </authorList>
    </citation>
    <scope>NUCLEOTIDE SEQUENCE [LARGE SCALE GENOMIC DNA]</scope>
    <source>
        <strain evidence="2 3">DSM 25134</strain>
    </source>
</reference>
<evidence type="ECO:0000313" key="3">
    <source>
        <dbReference type="Proteomes" id="UP000248395"/>
    </source>
</evidence>
<dbReference type="AlphaFoldDB" id="A0A318JQA0"/>
<dbReference type="Pfam" id="PF03992">
    <property type="entry name" value="ABM"/>
    <property type="match status" value="1"/>
</dbReference>
<dbReference type="OrthoDB" id="9812192at2"/>
<name>A0A318JQA0_9NEIS</name>
<dbReference type="Proteomes" id="UP000248395">
    <property type="component" value="Unassembled WGS sequence"/>
</dbReference>
<comment type="caution">
    <text evidence="2">The sequence shown here is derived from an EMBL/GenBank/DDBJ whole genome shotgun (WGS) entry which is preliminary data.</text>
</comment>
<dbReference type="Gene3D" id="3.30.70.100">
    <property type="match status" value="1"/>
</dbReference>
<gene>
    <name evidence="2" type="ORF">DFR38_102246</name>
</gene>
<organism evidence="2 3">
    <name type="scientific">Aquitalea magnusonii</name>
    <dbReference type="NCBI Taxonomy" id="332411"/>
    <lineage>
        <taxon>Bacteria</taxon>
        <taxon>Pseudomonadati</taxon>
        <taxon>Pseudomonadota</taxon>
        <taxon>Betaproteobacteria</taxon>
        <taxon>Neisseriales</taxon>
        <taxon>Chromobacteriaceae</taxon>
        <taxon>Aquitalea</taxon>
    </lineage>
</organism>
<feature type="domain" description="ABM" evidence="1">
    <location>
        <begin position="3"/>
        <end position="91"/>
    </location>
</feature>
<dbReference type="InterPro" id="IPR011008">
    <property type="entry name" value="Dimeric_a/b-barrel"/>
</dbReference>
<sequence>MSVYIFATLQCKPESTAAVCAAMRDMQQASRQEAGCLQYQVLQPDDQPHVLHVFEAYQDMAAVEAHRAAAHYLAYREWVADKLAAPVGVKLLQPLE</sequence>
<keyword evidence="2" id="KW-0560">Oxidoreductase</keyword>
<dbReference type="EMBL" id="QJKC01000002">
    <property type="protein sequence ID" value="PXX50589.1"/>
    <property type="molecule type" value="Genomic_DNA"/>
</dbReference>
<keyword evidence="3" id="KW-1185">Reference proteome</keyword>
<dbReference type="SUPFAM" id="SSF54909">
    <property type="entry name" value="Dimeric alpha+beta barrel"/>
    <property type="match status" value="1"/>
</dbReference>
<dbReference type="RefSeq" id="WP_059286982.1">
    <property type="nucleotide sequence ID" value="NZ_LNQU01000131.1"/>
</dbReference>
<protein>
    <submittedName>
        <fullName evidence="2">Quinol monooxygenase YgiN</fullName>
    </submittedName>
</protein>
<dbReference type="InterPro" id="IPR050744">
    <property type="entry name" value="AI-2_Isomerase_LsrG"/>
</dbReference>
<proteinExistence type="predicted"/>
<evidence type="ECO:0000259" key="1">
    <source>
        <dbReference type="PROSITE" id="PS51725"/>
    </source>
</evidence>